<evidence type="ECO:0000313" key="1">
    <source>
        <dbReference type="EMBL" id="MFC3675661.1"/>
    </source>
</evidence>
<organism evidence="1 2">
    <name type="scientific">Ferrovibrio xuzhouensis</name>
    <dbReference type="NCBI Taxonomy" id="1576914"/>
    <lineage>
        <taxon>Bacteria</taxon>
        <taxon>Pseudomonadati</taxon>
        <taxon>Pseudomonadota</taxon>
        <taxon>Alphaproteobacteria</taxon>
        <taxon>Rhodospirillales</taxon>
        <taxon>Rhodospirillaceae</taxon>
        <taxon>Ferrovibrio</taxon>
    </lineage>
</organism>
<dbReference type="EMBL" id="JBHRYJ010000001">
    <property type="protein sequence ID" value="MFC3675661.1"/>
    <property type="molecule type" value="Genomic_DNA"/>
</dbReference>
<dbReference type="InterPro" id="IPR036641">
    <property type="entry name" value="HPT_dom_sf"/>
</dbReference>
<keyword evidence="2" id="KW-1185">Reference proteome</keyword>
<protein>
    <submittedName>
        <fullName evidence="1">Uncharacterized protein</fullName>
    </submittedName>
</protein>
<accession>A0ABV7VGC4</accession>
<sequence length="170" mass="18270">MAPRAKIIKASQALRQKAVNHRTGLPLMLTDEVRGQIEGVIAASIDSFATEVLGKLVEMRQIIARLGKDEVSRAFVLPSVQELAFDIKGMGGLFGYPLLTALGKSLNDFIGTLTMPSEASFEIISIHIDALYVLLAQHVTGQGGEVERVLISTLASAVDKVAGRDLMLLN</sequence>
<evidence type="ECO:0000313" key="2">
    <source>
        <dbReference type="Proteomes" id="UP001595711"/>
    </source>
</evidence>
<comment type="caution">
    <text evidence="1">The sequence shown here is derived from an EMBL/GenBank/DDBJ whole genome shotgun (WGS) entry which is preliminary data.</text>
</comment>
<proteinExistence type="predicted"/>
<name>A0ABV7VGC4_9PROT</name>
<gene>
    <name evidence="1" type="ORF">ACFOOQ_08915</name>
</gene>
<reference evidence="2" key="1">
    <citation type="journal article" date="2019" name="Int. J. Syst. Evol. Microbiol.">
        <title>The Global Catalogue of Microorganisms (GCM) 10K type strain sequencing project: providing services to taxonomists for standard genome sequencing and annotation.</title>
        <authorList>
            <consortium name="The Broad Institute Genomics Platform"/>
            <consortium name="The Broad Institute Genome Sequencing Center for Infectious Disease"/>
            <person name="Wu L."/>
            <person name="Ma J."/>
        </authorList>
    </citation>
    <scope>NUCLEOTIDE SEQUENCE [LARGE SCALE GENOMIC DNA]</scope>
    <source>
        <strain evidence="2">KCTC 42182</strain>
    </source>
</reference>
<dbReference type="SUPFAM" id="SSF47226">
    <property type="entry name" value="Histidine-containing phosphotransfer domain, HPT domain"/>
    <property type="match status" value="1"/>
</dbReference>
<dbReference type="Proteomes" id="UP001595711">
    <property type="component" value="Unassembled WGS sequence"/>
</dbReference>
<dbReference type="RefSeq" id="WP_379724648.1">
    <property type="nucleotide sequence ID" value="NZ_JBHRYJ010000001.1"/>
</dbReference>